<dbReference type="AlphaFoldDB" id="A0A1I3G5J3"/>
<reference evidence="1 2" key="1">
    <citation type="submission" date="2016-10" db="EMBL/GenBank/DDBJ databases">
        <authorList>
            <person name="de Groot N.N."/>
        </authorList>
    </citation>
    <scope>NUCLEOTIDE SEQUENCE [LARGE SCALE GENOMIC DNA]</scope>
    <source>
        <strain evidence="1 2">CGMCC 1.6848</strain>
    </source>
</reference>
<dbReference type="Proteomes" id="UP000199040">
    <property type="component" value="Unassembled WGS sequence"/>
</dbReference>
<dbReference type="STRING" id="442341.SAMN04487959_12616"/>
<sequence length="333" mass="38215">MKPEAPPCPRSGEGHVRRVGVEIEFAAIAPLTAAGLVQENYGGKIRRLSPHRIKVVDTRWGDFTIELDAKYAHPDAKVIQKAEAKGSEDEWSHLRLELHNRTRELIGDAVAGIVPTEIVCPPIPWLALNELDLLFNALREQGARDTRDSLLYGFGLHLNPEVSGTDTATLLAHLRAYLILAEWLREEIDIDITREVLPHANPFPKEYALKVLDPDYGPDLDTLIADYIEANPTRNRELDLYPLFAYLRPDYPSEYLSDELVKPRPTFHYRLPNAQLSQPDWSAVAEWNRWVEVERLAADPERLAERGVDYLEHHRRSSVTRWLERLKEWMKDT</sequence>
<name>A0A1I3G5J3_9GAMM</name>
<dbReference type="Pfam" id="PF12224">
    <property type="entry name" value="Amidoligase_2"/>
    <property type="match status" value="1"/>
</dbReference>
<organism evidence="1 2">
    <name type="scientific">Modicisalibacter xianhensis</name>
    <dbReference type="NCBI Taxonomy" id="442341"/>
    <lineage>
        <taxon>Bacteria</taxon>
        <taxon>Pseudomonadati</taxon>
        <taxon>Pseudomonadota</taxon>
        <taxon>Gammaproteobacteria</taxon>
        <taxon>Oceanospirillales</taxon>
        <taxon>Halomonadaceae</taxon>
        <taxon>Modicisalibacter</taxon>
    </lineage>
</organism>
<dbReference type="RefSeq" id="WP_092850361.1">
    <property type="nucleotide sequence ID" value="NZ_FOPY01000026.1"/>
</dbReference>
<gene>
    <name evidence="1" type="ORF">SAMN04487959_12616</name>
</gene>
<dbReference type="EMBL" id="FOPY01000026">
    <property type="protein sequence ID" value="SFI18758.1"/>
    <property type="molecule type" value="Genomic_DNA"/>
</dbReference>
<evidence type="ECO:0000313" key="2">
    <source>
        <dbReference type="Proteomes" id="UP000199040"/>
    </source>
</evidence>
<dbReference type="InterPro" id="IPR022025">
    <property type="entry name" value="Amidoligase_2"/>
</dbReference>
<keyword evidence="1" id="KW-0436">Ligase</keyword>
<keyword evidence="2" id="KW-1185">Reference proteome</keyword>
<protein>
    <submittedName>
        <fullName evidence="1">Putative amidoligase enzyme</fullName>
    </submittedName>
</protein>
<accession>A0A1I3G5J3</accession>
<proteinExistence type="predicted"/>
<dbReference type="GO" id="GO:0016874">
    <property type="term" value="F:ligase activity"/>
    <property type="evidence" value="ECO:0007669"/>
    <property type="project" value="UniProtKB-KW"/>
</dbReference>
<evidence type="ECO:0000313" key="1">
    <source>
        <dbReference type="EMBL" id="SFI18758.1"/>
    </source>
</evidence>